<dbReference type="RefSeq" id="WP_020876390.1">
    <property type="nucleotide sequence ID" value="NZ_ATHJ01000074.1"/>
</dbReference>
<dbReference type="EMBL" id="ATHJ01000074">
    <property type="protein sequence ID" value="EPR41526.1"/>
    <property type="molecule type" value="Genomic_DNA"/>
</dbReference>
<proteinExistence type="predicted"/>
<feature type="domain" description="DUF362" evidence="1">
    <location>
        <begin position="80"/>
        <end position="274"/>
    </location>
</feature>
<gene>
    <name evidence="2" type="ORF">dsmv_1959</name>
</gene>
<accession>S7TWS8</accession>
<dbReference type="InterPro" id="IPR007160">
    <property type="entry name" value="DUF362"/>
</dbReference>
<organism evidence="2 3">
    <name type="scientific">Desulfococcus multivorans DSM 2059</name>
    <dbReference type="NCBI Taxonomy" id="1121405"/>
    <lineage>
        <taxon>Bacteria</taxon>
        <taxon>Pseudomonadati</taxon>
        <taxon>Thermodesulfobacteriota</taxon>
        <taxon>Desulfobacteria</taxon>
        <taxon>Desulfobacterales</taxon>
        <taxon>Desulfococcaceae</taxon>
        <taxon>Desulfococcus</taxon>
    </lineage>
</organism>
<comment type="caution">
    <text evidence="2">The sequence shown here is derived from an EMBL/GenBank/DDBJ whole genome shotgun (WGS) entry which is preliminary data.</text>
</comment>
<evidence type="ECO:0000313" key="3">
    <source>
        <dbReference type="Proteomes" id="UP000014977"/>
    </source>
</evidence>
<dbReference type="STRING" id="897.B2D07_09175"/>
<dbReference type="Proteomes" id="UP000014977">
    <property type="component" value="Unassembled WGS sequence"/>
</dbReference>
<name>S7TWS8_DESML</name>
<dbReference type="Pfam" id="PF04015">
    <property type="entry name" value="DUF362"/>
    <property type="match status" value="1"/>
</dbReference>
<reference evidence="2 3" key="1">
    <citation type="journal article" date="2013" name="Genome Announc.">
        <title>Draft genome sequences for three mercury-methylating, sulfate-reducing bacteria.</title>
        <authorList>
            <person name="Brown S.D."/>
            <person name="Hurt R.A.Jr."/>
            <person name="Gilmour C.C."/>
            <person name="Elias D.A."/>
        </authorList>
    </citation>
    <scope>NUCLEOTIDE SEQUENCE [LARGE SCALE GENOMIC DNA]</scope>
    <source>
        <strain evidence="2 3">DSM 2059</strain>
    </source>
</reference>
<dbReference type="PATRIC" id="fig|1121405.3.peg.1474"/>
<sequence>MNAHRFFQTFISEKIDRRSFIRQQFHLAMLLAGGMVLPRSISGAGAPDIAVARGAPGAAARKAVALLGGIDKFVKPGQKVVIKPNMSFAHDPERGTNTHPEIVRELVAMCKAAGAGRVRVLDHPLRKQELCIEGIKKACAVFDEEMVYGLTNSEFFAKVPIPRGVEMKETDVVRDVLESDVLIAAPVAKSHGSAGVSLSMKGMMGLIWDRWVMHVRHDLHSSIVDLAGLLKPGLVVVDATRVLSTDGPAGPGKVLRMDTVIASADMVAADAQTVRMFEWYGRRFEPRQVKHIRIAHERGLGRMDVENLIVAEAEA</sequence>
<keyword evidence="3" id="KW-1185">Reference proteome</keyword>
<evidence type="ECO:0000313" key="2">
    <source>
        <dbReference type="EMBL" id="EPR41526.1"/>
    </source>
</evidence>
<dbReference type="eggNOG" id="COG2006">
    <property type="taxonomic scope" value="Bacteria"/>
</dbReference>
<protein>
    <recommendedName>
        <fullName evidence="1">DUF362 domain-containing protein</fullName>
    </recommendedName>
</protein>
<evidence type="ECO:0000259" key="1">
    <source>
        <dbReference type="Pfam" id="PF04015"/>
    </source>
</evidence>
<dbReference type="AlphaFoldDB" id="S7TWS8"/>